<dbReference type="Proteomes" id="UP000679691">
    <property type="component" value="Unassembled WGS sequence"/>
</dbReference>
<keyword evidence="2" id="KW-1185">Reference proteome</keyword>
<evidence type="ECO:0000313" key="2">
    <source>
        <dbReference type="Proteomes" id="UP000679691"/>
    </source>
</evidence>
<dbReference type="Pfam" id="PF13715">
    <property type="entry name" value="CarbopepD_reg_2"/>
    <property type="match status" value="1"/>
</dbReference>
<keyword evidence="1" id="KW-0121">Carboxypeptidase</keyword>
<comment type="caution">
    <text evidence="1">The sequence shown here is derived from an EMBL/GenBank/DDBJ whole genome shotgun (WGS) entry which is preliminary data.</text>
</comment>
<name>A0A8T4HI89_9SPHI</name>
<dbReference type="InterPro" id="IPR008969">
    <property type="entry name" value="CarboxyPept-like_regulatory"/>
</dbReference>
<dbReference type="AlphaFoldDB" id="A0A8T4HI89"/>
<dbReference type="SUPFAM" id="SSF49464">
    <property type="entry name" value="Carboxypeptidase regulatory domain-like"/>
    <property type="match status" value="1"/>
</dbReference>
<dbReference type="EMBL" id="JAGKSB010000017">
    <property type="protein sequence ID" value="MBP3944371.1"/>
    <property type="molecule type" value="Genomic_DNA"/>
</dbReference>
<proteinExistence type="predicted"/>
<sequence length="859" mass="99082">MNTPKLWKNKIQVLFLGILFSLLTLNAVAQQLLLKGTVIADDSKQPIPRATIAVIGAPVGNSTQTNDNGQYQLKINGNYTKIRVSYIGYDSKDIVLTTAPTQTIDVSLVSQDNLLGEVVIKAPKRKYSNKDNPAVALIRKVIEHKDKNRLTGQQYAQYEQYEKISLGLSNLSEKFVNRKVFKNYQFLFETDDSAKTANKYYLPAFIEEKVAQVYYRKDPNKRKEIVLGHQRAQFDPKFVDNNGISAYFNKLYEEVDIYDNNITLLTNQFLSPIANSAPSFYRFYITDTIKTVQPNLVELSFFPRNKSDLLFKGKLYVTLDGNYAVSEAALGVTEDINLNFVRDLNVDLKFDKDANNRFYLTKSSLGIDFAITDNGKGIKGNRTVNFKDYKSGIALPDSIYEGPDKVIAYTEEKKSDPTFWAQKRQTPLLANELKIYHNLDTLQSMPSFRRFMDIAALVLSGYKQFGPVEVGPVNTFYSFNPVEGFRLRLGGRTTESFSKRFYAETYAAYGFKDEKWKYFLSGTYAFNNKSVYSFPQHYIRASFQRDTKIPGQSLEFIQEDNFLLSFKRGENESYIYNDVYRVDYRKEFENHLSINLGFNKTKQSPAGSLTYKTEQEDGSYRYFQELNSTELSVGIRYAPNEEFYQGKLYRTPIFNPYPIFNLSYTAGLKDVMQGEYAYHNFSASAFKRVYLSQFGYADVTLDGTYIAGKDIPFPFLTIHRANQTYAYQLNSYNLMNFLEFVSDHHAAVNIQYYMNGFILNKTPLIKRLKWREVFSFKAIYGGLRKENNPDFNPSLFEFQQNDKAEQTSYTFGSAPYMEASVGLTNIFKILRVDMVRRINYLDHPNAPKWGFRARFKIDF</sequence>
<dbReference type="InterPro" id="IPR043741">
    <property type="entry name" value="DUF5686"/>
</dbReference>
<dbReference type="GO" id="GO:0004180">
    <property type="term" value="F:carboxypeptidase activity"/>
    <property type="evidence" value="ECO:0007669"/>
    <property type="project" value="UniProtKB-KW"/>
</dbReference>
<keyword evidence="1" id="KW-0645">Protease</keyword>
<keyword evidence="1" id="KW-0378">Hydrolase</keyword>
<organism evidence="1 2">
    <name type="scientific">Rhinopithecimicrobium faecis</name>
    <dbReference type="NCBI Taxonomy" id="2820698"/>
    <lineage>
        <taxon>Bacteria</taxon>
        <taxon>Pseudomonadati</taxon>
        <taxon>Bacteroidota</taxon>
        <taxon>Sphingobacteriia</taxon>
        <taxon>Sphingobacteriales</taxon>
        <taxon>Sphingobacteriaceae</taxon>
        <taxon>Rhinopithecimicrobium</taxon>
    </lineage>
</organism>
<evidence type="ECO:0000313" key="1">
    <source>
        <dbReference type="EMBL" id="MBP3944371.1"/>
    </source>
</evidence>
<dbReference type="RefSeq" id="WP_353547881.1">
    <property type="nucleotide sequence ID" value="NZ_JAGKSB010000017.1"/>
</dbReference>
<gene>
    <name evidence="1" type="ORF">J5U18_12555</name>
</gene>
<accession>A0A8T4HI89</accession>
<dbReference type="Pfam" id="PF18939">
    <property type="entry name" value="DUF5686"/>
    <property type="match status" value="1"/>
</dbReference>
<reference evidence="1" key="1">
    <citation type="submission" date="2021-03" db="EMBL/GenBank/DDBJ databases">
        <authorList>
            <person name="Lu T."/>
            <person name="Wang Q."/>
            <person name="Han X."/>
        </authorList>
    </citation>
    <scope>NUCLEOTIDE SEQUENCE</scope>
    <source>
        <strain evidence="1">WQ 2009</strain>
    </source>
</reference>
<dbReference type="Gene3D" id="2.60.40.1120">
    <property type="entry name" value="Carboxypeptidase-like, regulatory domain"/>
    <property type="match status" value="1"/>
</dbReference>
<protein>
    <submittedName>
        <fullName evidence="1">Carboxypeptidase-like regulatory domain-containing protein</fullName>
    </submittedName>
</protein>